<dbReference type="Gene3D" id="1.10.150.240">
    <property type="entry name" value="Putative phosphatase, domain 2"/>
    <property type="match status" value="1"/>
</dbReference>
<dbReference type="SFLD" id="SFLDG01135">
    <property type="entry name" value="C1.5.6:_HAD__Beta-PGM__Phospha"/>
    <property type="match status" value="1"/>
</dbReference>
<dbReference type="NCBIfam" id="TIGR01549">
    <property type="entry name" value="HAD-SF-IA-v1"/>
    <property type="match status" value="1"/>
</dbReference>
<reference evidence="1" key="1">
    <citation type="submission" date="2016-10" db="EMBL/GenBank/DDBJ databases">
        <title>Sequence of Gallionella enrichment culture.</title>
        <authorList>
            <person name="Poehlein A."/>
            <person name="Muehling M."/>
            <person name="Daniel R."/>
        </authorList>
    </citation>
    <scope>NUCLEOTIDE SEQUENCE</scope>
</reference>
<dbReference type="PANTHER" id="PTHR43434:SF24">
    <property type="entry name" value="HYDROLASE-RELATED"/>
    <property type="match status" value="1"/>
</dbReference>
<organism evidence="1">
    <name type="scientific">mine drainage metagenome</name>
    <dbReference type="NCBI Taxonomy" id="410659"/>
    <lineage>
        <taxon>unclassified sequences</taxon>
        <taxon>metagenomes</taxon>
        <taxon>ecological metagenomes</taxon>
    </lineage>
</organism>
<dbReference type="GO" id="GO:0006281">
    <property type="term" value="P:DNA repair"/>
    <property type="evidence" value="ECO:0007669"/>
    <property type="project" value="TreeGrafter"/>
</dbReference>
<dbReference type="InterPro" id="IPR006439">
    <property type="entry name" value="HAD-SF_hydro_IA"/>
</dbReference>
<keyword evidence="1" id="KW-0378">Hydrolase</keyword>
<dbReference type="NCBIfam" id="TIGR01509">
    <property type="entry name" value="HAD-SF-IA-v3"/>
    <property type="match status" value="1"/>
</dbReference>
<dbReference type="PANTHER" id="PTHR43434">
    <property type="entry name" value="PHOSPHOGLYCOLATE PHOSPHATASE"/>
    <property type="match status" value="1"/>
</dbReference>
<dbReference type="EC" id="3.6.1.1" evidence="1"/>
<dbReference type="EMBL" id="MLJW01000167">
    <property type="protein sequence ID" value="OIQ95442.1"/>
    <property type="molecule type" value="Genomic_DNA"/>
</dbReference>
<dbReference type="GO" id="GO:0004427">
    <property type="term" value="F:inorganic diphosphate phosphatase activity"/>
    <property type="evidence" value="ECO:0007669"/>
    <property type="project" value="UniProtKB-EC"/>
</dbReference>
<dbReference type="InterPro" id="IPR036412">
    <property type="entry name" value="HAD-like_sf"/>
</dbReference>
<protein>
    <submittedName>
        <fullName evidence="1">Pyrophosphatase PpaX</fullName>
        <ecNumber evidence="1">3.6.1.1</ecNumber>
    </submittedName>
</protein>
<sequence length="217" mass="23320">MSSPYGLIVFDWDGTLMDSTAVITRAIQAACGDLGLPVPSDTTASYVIGLGLGDALRHAAPTLDPRDYDRLALAYRRHYFAHDGDLTLFPGVLDMLLALKAAGHRLAVATGKSRQGLNRALEHAELRDLFDATRTADETTPKPHPAMLQEIMEQLGGEPDRTLMVGDTTHDLLMARNAGTAAAAVAYGAHEAQELARMQPVFLADSVPDLQRFLLGG</sequence>
<evidence type="ECO:0000313" key="1">
    <source>
        <dbReference type="EMBL" id="OIQ95442.1"/>
    </source>
</evidence>
<dbReference type="InterPro" id="IPR050155">
    <property type="entry name" value="HAD-like_hydrolase_sf"/>
</dbReference>
<dbReference type="Gene3D" id="3.40.50.1000">
    <property type="entry name" value="HAD superfamily/HAD-like"/>
    <property type="match status" value="1"/>
</dbReference>
<dbReference type="FunFam" id="3.40.50.1000:FF:000022">
    <property type="entry name" value="Phosphoglycolate phosphatase"/>
    <property type="match status" value="1"/>
</dbReference>
<dbReference type="GO" id="GO:0008967">
    <property type="term" value="F:phosphoglycolate phosphatase activity"/>
    <property type="evidence" value="ECO:0007669"/>
    <property type="project" value="TreeGrafter"/>
</dbReference>
<dbReference type="Pfam" id="PF13419">
    <property type="entry name" value="HAD_2"/>
    <property type="match status" value="1"/>
</dbReference>
<dbReference type="InterPro" id="IPR023214">
    <property type="entry name" value="HAD_sf"/>
</dbReference>
<dbReference type="AlphaFoldDB" id="A0A1J5RJ08"/>
<accession>A0A1J5RJ08</accession>
<dbReference type="InterPro" id="IPR041492">
    <property type="entry name" value="HAD_2"/>
</dbReference>
<dbReference type="SUPFAM" id="SSF56784">
    <property type="entry name" value="HAD-like"/>
    <property type="match status" value="1"/>
</dbReference>
<dbReference type="GO" id="GO:0005829">
    <property type="term" value="C:cytosol"/>
    <property type="evidence" value="ECO:0007669"/>
    <property type="project" value="TreeGrafter"/>
</dbReference>
<dbReference type="SFLD" id="SFLDS00003">
    <property type="entry name" value="Haloacid_Dehalogenase"/>
    <property type="match status" value="1"/>
</dbReference>
<name>A0A1J5RJ08_9ZZZZ</name>
<gene>
    <name evidence="1" type="primary">ppaX_7</name>
    <name evidence="1" type="ORF">GALL_226030</name>
</gene>
<comment type="caution">
    <text evidence="1">The sequence shown here is derived from an EMBL/GenBank/DDBJ whole genome shotgun (WGS) entry which is preliminary data.</text>
</comment>
<dbReference type="InterPro" id="IPR023198">
    <property type="entry name" value="PGP-like_dom2"/>
</dbReference>
<proteinExistence type="predicted"/>
<dbReference type="SFLD" id="SFLDG01129">
    <property type="entry name" value="C1.5:_HAD__Beta-PGM__Phosphata"/>
    <property type="match status" value="1"/>
</dbReference>